<feature type="region of interest" description="Disordered" evidence="2">
    <location>
        <begin position="498"/>
        <end position="518"/>
    </location>
</feature>
<evidence type="ECO:0000259" key="3">
    <source>
        <dbReference type="Pfam" id="PF14818"/>
    </source>
</evidence>
<evidence type="ECO:0000313" key="5">
    <source>
        <dbReference type="Proteomes" id="UP000264820"/>
    </source>
</evidence>
<feature type="compositionally biased region" description="Polar residues" evidence="2">
    <location>
        <begin position="498"/>
        <end position="507"/>
    </location>
</feature>
<protein>
    <recommendedName>
        <fullName evidence="3">SOGA 1/2-like coiled-coil domain-containing protein</fullName>
    </recommendedName>
</protein>
<sequence length="763" mass="85669">MELRCRLEHNEKNWLKEKAELLERFDIERSEWESQLKDMQKKIEEVFWLLPGVDDVRAQRASFDSCLLLLCRRKRPAAFSDSHLPVMVEDLPQKLSARVNCFDFSIATSLNGLSTIDTRRLKASPPPTCFANESKRSKDLFLFVLLFQALKEIARVSEELCSYQDEITKKSEDKSDKSVNQPFYISLLHIERNRVVIYMEHTGLKSNDATYDLNHIYKELKELEKENWITFCKDVQKSPVALFPVDTEAPHVPPRNFPRNLSSPSQTDTELHIPESPITTMTKCHSPCVTIDQRYGSPSIVRKFEAMLKENEGKVFIDGAVASCSILKNSNCNIGCCHNRWSCDATKFTCSQLSRCGTVQKSFSEANILTSRKDRSPYSAGIGNLHNHQIQTSPVVTELPADLLMSSLEISSTSPNLQGSRRNIMLEKKTAEFNRILFQADMGHGVEEEYVTEAGGHSVGCQPAVIADCVPEEHSLPRHCADDTTGVMDENVETAFSTPTSHLPIQNTKDKLNPRSHKVQEARIKNCTSSINITEQSNAAVREANTLTSQSPAHLSEVQQNVQTARNPSRKTQNRSPTDTHLSESALSANIYSGQSVKDAIYKRDTSSGAQIQPARVDISLQELSDQSKPRQITLPRHGSVPPSQMDCSTPATRKLKDHPWKPLTLAAYPRPEGSRSNYGALERILKHYENAAKSQPQDEKAMGPNVSLQQDDGTGLNMRDMTPYPTAPPLRQLSRIETSTTLKTHSNIRVAQIQQQMQVGQI</sequence>
<feature type="compositionally biased region" description="Polar residues" evidence="2">
    <location>
        <begin position="574"/>
        <end position="587"/>
    </location>
</feature>
<dbReference type="Pfam" id="PF14818">
    <property type="entry name" value="SOGA1-2-like_CC"/>
    <property type="match status" value="1"/>
</dbReference>
<keyword evidence="5" id="KW-1185">Reference proteome</keyword>
<evidence type="ECO:0000256" key="1">
    <source>
        <dbReference type="ARBA" id="ARBA00023054"/>
    </source>
</evidence>
<feature type="compositionally biased region" description="Polar residues" evidence="2">
    <location>
        <begin position="642"/>
        <end position="652"/>
    </location>
</feature>
<name>A0A3Q2YYU0_HIPCM</name>
<feature type="domain" description="SOGA 1/2-like coiled-coil" evidence="3">
    <location>
        <begin position="1"/>
        <end position="46"/>
    </location>
</feature>
<dbReference type="STRING" id="109280.ENSHCOP00000024345"/>
<organism evidence="4 5">
    <name type="scientific">Hippocampus comes</name>
    <name type="common">Tiger tail seahorse</name>
    <dbReference type="NCBI Taxonomy" id="109280"/>
    <lineage>
        <taxon>Eukaryota</taxon>
        <taxon>Metazoa</taxon>
        <taxon>Chordata</taxon>
        <taxon>Craniata</taxon>
        <taxon>Vertebrata</taxon>
        <taxon>Euteleostomi</taxon>
        <taxon>Actinopterygii</taxon>
        <taxon>Neopterygii</taxon>
        <taxon>Teleostei</taxon>
        <taxon>Neoteleostei</taxon>
        <taxon>Acanthomorphata</taxon>
        <taxon>Syngnathiaria</taxon>
        <taxon>Syngnathiformes</taxon>
        <taxon>Syngnathoidei</taxon>
        <taxon>Syngnathidae</taxon>
        <taxon>Hippocampus</taxon>
    </lineage>
</organism>
<dbReference type="InterPro" id="IPR027882">
    <property type="entry name" value="SOGA1/2-like_CC"/>
</dbReference>
<feature type="region of interest" description="Disordered" evidence="2">
    <location>
        <begin position="625"/>
        <end position="657"/>
    </location>
</feature>
<evidence type="ECO:0000313" key="4">
    <source>
        <dbReference type="Ensembl" id="ENSHCOP00000024345.1"/>
    </source>
</evidence>
<feature type="compositionally biased region" description="Polar residues" evidence="2">
    <location>
        <begin position="550"/>
        <end position="567"/>
    </location>
</feature>
<dbReference type="PANTHER" id="PTHR15705">
    <property type="entry name" value="MCG7194, ISOFORM CRA_A"/>
    <property type="match status" value="1"/>
</dbReference>
<proteinExistence type="predicted"/>
<reference evidence="4" key="2">
    <citation type="submission" date="2025-09" db="UniProtKB">
        <authorList>
            <consortium name="Ensembl"/>
        </authorList>
    </citation>
    <scope>IDENTIFICATION</scope>
</reference>
<dbReference type="AlphaFoldDB" id="A0A3Q2YYU0"/>
<dbReference type="PANTHER" id="PTHR15705:SF1">
    <property type="entry name" value="RIKEN CDNA 9330159F19 GENE"/>
    <property type="match status" value="1"/>
</dbReference>
<dbReference type="Ensembl" id="ENSHCOT00000017457.1">
    <property type="protein sequence ID" value="ENSHCOP00000024345.1"/>
    <property type="gene ID" value="ENSHCOG00000013607.1"/>
</dbReference>
<feature type="compositionally biased region" description="Basic and acidic residues" evidence="2">
    <location>
        <begin position="508"/>
        <end position="518"/>
    </location>
</feature>
<dbReference type="GeneTree" id="ENSGT00650000094686"/>
<feature type="region of interest" description="Disordered" evidence="2">
    <location>
        <begin position="550"/>
        <end position="587"/>
    </location>
</feature>
<dbReference type="Proteomes" id="UP000264820">
    <property type="component" value="Unplaced"/>
</dbReference>
<accession>A0A3Q2YYU0</accession>
<dbReference type="OMA" id="VHDKEEW"/>
<evidence type="ECO:0000256" key="2">
    <source>
        <dbReference type="SAM" id="MobiDB-lite"/>
    </source>
</evidence>
<reference evidence="4" key="1">
    <citation type="submission" date="2025-08" db="UniProtKB">
        <authorList>
            <consortium name="Ensembl"/>
        </authorList>
    </citation>
    <scope>IDENTIFICATION</scope>
</reference>
<keyword evidence="1" id="KW-0175">Coiled coil</keyword>